<evidence type="ECO:0000313" key="2">
    <source>
        <dbReference type="EMBL" id="RJX41269.1"/>
    </source>
</evidence>
<accession>A0A3A6PSL3</accession>
<dbReference type="Proteomes" id="UP000267798">
    <property type="component" value="Unassembled WGS sequence"/>
</dbReference>
<protein>
    <recommendedName>
        <fullName evidence="1">Neutral/alkaline non-lysosomal ceramidase N-terminal domain-containing protein</fullName>
    </recommendedName>
</protein>
<dbReference type="AlphaFoldDB" id="A0A3A6PSL3"/>
<reference evidence="2 3" key="1">
    <citation type="submission" date="2018-09" db="EMBL/GenBank/DDBJ databases">
        <title>Paenibacillus aracenensis nov. sp. isolated from a cave in southern Spain.</title>
        <authorList>
            <person name="Jurado V."/>
            <person name="Gutierrez-Patricio S."/>
            <person name="Gonzalez-Pimentel J.L."/>
            <person name="Miller A.Z."/>
            <person name="Laiz L."/>
            <person name="Saiz-Jimenez C."/>
        </authorList>
    </citation>
    <scope>NUCLEOTIDE SEQUENCE [LARGE SCALE GENOMIC DNA]</scope>
    <source>
        <strain evidence="2 3">JCM 19203</strain>
    </source>
</reference>
<gene>
    <name evidence="2" type="ORF">D3P09_04600</name>
</gene>
<comment type="caution">
    <text evidence="2">The sequence shown here is derived from an EMBL/GenBank/DDBJ whole genome shotgun (WGS) entry which is preliminary data.</text>
</comment>
<feature type="domain" description="Neutral/alkaline non-lysosomal ceramidase N-terminal" evidence="1">
    <location>
        <begin position="7"/>
        <end position="245"/>
    </location>
</feature>
<evidence type="ECO:0000313" key="3">
    <source>
        <dbReference type="Proteomes" id="UP000267798"/>
    </source>
</evidence>
<dbReference type="InterPro" id="IPR031329">
    <property type="entry name" value="NEUT/ALK_ceramidase_N"/>
</dbReference>
<organism evidence="2 3">
    <name type="scientific">Paenibacillus pinisoli</name>
    <dbReference type="NCBI Taxonomy" id="1276110"/>
    <lineage>
        <taxon>Bacteria</taxon>
        <taxon>Bacillati</taxon>
        <taxon>Bacillota</taxon>
        <taxon>Bacilli</taxon>
        <taxon>Bacillales</taxon>
        <taxon>Paenibacillaceae</taxon>
        <taxon>Paenibacillus</taxon>
    </lineage>
</organism>
<dbReference type="EMBL" id="QXQB01000001">
    <property type="protein sequence ID" value="RJX41269.1"/>
    <property type="molecule type" value="Genomic_DNA"/>
</dbReference>
<keyword evidence="3" id="KW-1185">Reference proteome</keyword>
<sequence length="422" mass="46668">MTVTLSLGVARRNITPLLPVPLAGFGHRTGQMAGEAHPLYLKAMVMQSSRTSGERALALMVAADIIWWGSERMERLYAMISRRWGIASSAVILNASHTHSGPQTSDRFGHAIGRMDPQYVEFLELKLAEAIEEAFGNLEPVTMERGIGHCGIGINRRRQEDGEIRMAPNEEGVVDPELNVIRFVAGNNRQKAVMVHFACHPTTTDQNLISSEFPGVAMALVEEQLGTDAMAFYMQGCCGDVRPRLIRDGQFYRGGDAEVVRFGAELADQVMSVMRKPMRRMNPVMIGSRSVTAELPLEAEPDTVSRREPVLFHIRLVAIADELSLLAMDGEVVTEYGSYVKEHSAGKVLPLGYSNGMLGYIPTAKQLGEGGYEADESHVFFQLPARFAPSLEDTILQKIRELLLIKDGRNQDEHEAHDPILQ</sequence>
<proteinExistence type="predicted"/>
<dbReference type="RefSeq" id="WP_120107591.1">
    <property type="nucleotide sequence ID" value="NZ_QXQB01000001.1"/>
</dbReference>
<name>A0A3A6PSL3_9BACL</name>
<evidence type="ECO:0000259" key="1">
    <source>
        <dbReference type="Pfam" id="PF04734"/>
    </source>
</evidence>
<dbReference type="Pfam" id="PF04734">
    <property type="entry name" value="Ceramidase_alk"/>
    <property type="match status" value="1"/>
</dbReference>
<dbReference type="OrthoDB" id="622550at2"/>